<dbReference type="Proteomes" id="UP001304813">
    <property type="component" value="Segment"/>
</dbReference>
<reference evidence="1 2" key="1">
    <citation type="submission" date="2023-09" db="EMBL/GenBank/DDBJ databases">
        <title>Analysis of phage genome (vB_Yru_GN1) of the bacterium (Yersinia ruckeri).</title>
        <authorList>
            <person name="Ganjoor M.S."/>
            <person name="Bouzari M."/>
            <person name="Soleimani-Delfan A."/>
        </authorList>
    </citation>
    <scope>NUCLEOTIDE SEQUENCE [LARGE SCALE GENOMIC DNA]</scope>
    <source>
        <strain evidence="2">vB_Yru_GN1</strain>
    </source>
</reference>
<evidence type="ECO:0000313" key="2">
    <source>
        <dbReference type="Proteomes" id="UP001304813"/>
    </source>
</evidence>
<keyword evidence="2" id="KW-1185">Reference proteome</keyword>
<organism evidence="1 2">
    <name type="scientific">Yersinia phage vB_Yru_GN1</name>
    <dbReference type="NCBI Taxonomy" id="3074381"/>
    <lineage>
        <taxon>Viruses</taxon>
        <taxon>Duplodnaviria</taxon>
        <taxon>Heunggongvirae</taxon>
        <taxon>Uroviricota</taxon>
        <taxon>Caudoviricetes</taxon>
        <taxon>Caudoviricetes incertae sedis</taxon>
        <taxon>Sepahanvirus</taxon>
        <taxon>Sepahanvirus vB-Yru-GN1</taxon>
    </lineage>
</organism>
<evidence type="ECO:0000313" key="1">
    <source>
        <dbReference type="EMBL" id="BES79850.1"/>
    </source>
</evidence>
<accession>A0AA86JHM9</accession>
<dbReference type="EMBL" id="LC779065">
    <property type="protein sequence ID" value="BES79850.1"/>
    <property type="molecule type" value="Genomic_DNA"/>
</dbReference>
<name>A0AA86JHM9_9CAUD</name>
<protein>
    <submittedName>
        <fullName evidence="1">Uncharacterized protein</fullName>
    </submittedName>
</protein>
<proteinExistence type="predicted"/>
<sequence>MTQEQLQLFYAILDTKNSWGKNEIRKVLLEVASGVRTTV</sequence>